<keyword evidence="1" id="KW-0472">Membrane</keyword>
<protein>
    <submittedName>
        <fullName evidence="2">(northern house mosquito) hypothetical protein</fullName>
    </submittedName>
</protein>
<accession>A0A8D8BMP8</accession>
<keyword evidence="1" id="KW-0812">Transmembrane</keyword>
<feature type="transmembrane region" description="Helical" evidence="1">
    <location>
        <begin position="54"/>
        <end position="75"/>
    </location>
</feature>
<keyword evidence="1" id="KW-1133">Transmembrane helix</keyword>
<organism evidence="2">
    <name type="scientific">Culex pipiens</name>
    <name type="common">House mosquito</name>
    <dbReference type="NCBI Taxonomy" id="7175"/>
    <lineage>
        <taxon>Eukaryota</taxon>
        <taxon>Metazoa</taxon>
        <taxon>Ecdysozoa</taxon>
        <taxon>Arthropoda</taxon>
        <taxon>Hexapoda</taxon>
        <taxon>Insecta</taxon>
        <taxon>Pterygota</taxon>
        <taxon>Neoptera</taxon>
        <taxon>Endopterygota</taxon>
        <taxon>Diptera</taxon>
        <taxon>Nematocera</taxon>
        <taxon>Culicoidea</taxon>
        <taxon>Culicidae</taxon>
        <taxon>Culicinae</taxon>
        <taxon>Culicini</taxon>
        <taxon>Culex</taxon>
        <taxon>Culex</taxon>
    </lineage>
</organism>
<evidence type="ECO:0000313" key="2">
    <source>
        <dbReference type="EMBL" id="CAG6478516.1"/>
    </source>
</evidence>
<evidence type="ECO:0000256" key="1">
    <source>
        <dbReference type="SAM" id="Phobius"/>
    </source>
</evidence>
<sequence length="104" mass="12040">MKCNRFILFIHKLSYVDFINRRSIAIATAAITIAIQIGLTRLQVHLILITAWRFVFIFALNLCMQVFFNVGWFSFLASGYAYSHLNCSILCVFVCVCFFFPLNK</sequence>
<feature type="transmembrane region" description="Helical" evidence="1">
    <location>
        <begin position="81"/>
        <end position="102"/>
    </location>
</feature>
<dbReference type="EMBL" id="HBUE01083295">
    <property type="protein sequence ID" value="CAG6478516.1"/>
    <property type="molecule type" value="Transcribed_RNA"/>
</dbReference>
<reference evidence="2" key="1">
    <citation type="submission" date="2021-05" db="EMBL/GenBank/DDBJ databases">
        <authorList>
            <person name="Alioto T."/>
            <person name="Alioto T."/>
            <person name="Gomez Garrido J."/>
        </authorList>
    </citation>
    <scope>NUCLEOTIDE SEQUENCE</scope>
</reference>
<name>A0A8D8BMP8_CULPI</name>
<feature type="transmembrane region" description="Helical" evidence="1">
    <location>
        <begin position="23"/>
        <end position="42"/>
    </location>
</feature>
<proteinExistence type="predicted"/>
<dbReference type="AlphaFoldDB" id="A0A8D8BMP8"/>